<evidence type="ECO:0000256" key="1">
    <source>
        <dbReference type="ARBA" id="ARBA00009800"/>
    </source>
</evidence>
<keyword evidence="2" id="KW-0812">Transmembrane</keyword>
<dbReference type="GO" id="GO:0005615">
    <property type="term" value="C:extracellular space"/>
    <property type="evidence" value="ECO:0000318"/>
    <property type="project" value="GO_Central"/>
</dbReference>
<protein>
    <submittedName>
        <fullName evidence="3">Heparanase-like Protein</fullName>
    </submittedName>
</protein>
<accession>A0A139WIE2</accession>
<dbReference type="GO" id="GO:0016798">
    <property type="term" value="F:hydrolase activity, acting on glycosyl bonds"/>
    <property type="evidence" value="ECO:0007669"/>
    <property type="project" value="InterPro"/>
</dbReference>
<feature type="transmembrane region" description="Helical" evidence="2">
    <location>
        <begin position="20"/>
        <end position="45"/>
    </location>
</feature>
<reference evidence="3 4" key="2">
    <citation type="journal article" date="2010" name="Nucleic Acids Res.">
        <title>BeetleBase in 2010: revisions to provide comprehensive genomic information for Tribolium castaneum.</title>
        <authorList>
            <person name="Kim H.S."/>
            <person name="Murphy T."/>
            <person name="Xia J."/>
            <person name="Caragea D."/>
            <person name="Park Y."/>
            <person name="Beeman R.W."/>
            <person name="Lorenzen M.D."/>
            <person name="Butcher S."/>
            <person name="Manak J.R."/>
            <person name="Brown S.J."/>
        </authorList>
    </citation>
    <scope>GENOME REANNOTATION</scope>
    <source>
        <strain evidence="3 4">Georgia GA2</strain>
    </source>
</reference>
<dbReference type="SUPFAM" id="SSF51445">
    <property type="entry name" value="(Trans)glycosidases"/>
    <property type="match status" value="1"/>
</dbReference>
<evidence type="ECO:0000313" key="3">
    <source>
        <dbReference type="EMBL" id="KYB27768.1"/>
    </source>
</evidence>
<dbReference type="AlphaFoldDB" id="A0A139WIE2"/>
<dbReference type="PANTHER" id="PTHR46145">
    <property type="entry name" value="HEPARANASE"/>
    <property type="match status" value="1"/>
</dbReference>
<dbReference type="InParanoid" id="A0A139WIE2"/>
<dbReference type="InterPro" id="IPR017853">
    <property type="entry name" value="GH"/>
</dbReference>
<evidence type="ECO:0000256" key="2">
    <source>
        <dbReference type="SAM" id="Phobius"/>
    </source>
</evidence>
<dbReference type="Pfam" id="PF03662">
    <property type="entry name" value="Glyco_hydro_79n"/>
    <property type="match status" value="1"/>
</dbReference>
<organism evidence="3 4">
    <name type="scientific">Tribolium castaneum</name>
    <name type="common">Red flour beetle</name>
    <dbReference type="NCBI Taxonomy" id="7070"/>
    <lineage>
        <taxon>Eukaryota</taxon>
        <taxon>Metazoa</taxon>
        <taxon>Ecdysozoa</taxon>
        <taxon>Arthropoda</taxon>
        <taxon>Hexapoda</taxon>
        <taxon>Insecta</taxon>
        <taxon>Pterygota</taxon>
        <taxon>Neoptera</taxon>
        <taxon>Endopterygota</taxon>
        <taxon>Coleoptera</taxon>
        <taxon>Polyphaga</taxon>
        <taxon>Cucujiformia</taxon>
        <taxon>Tenebrionidae</taxon>
        <taxon>Tenebrionidae incertae sedis</taxon>
        <taxon>Tribolium</taxon>
    </lineage>
</organism>
<keyword evidence="4" id="KW-1185">Reference proteome</keyword>
<name>A0A139WIE2_TRICA</name>
<dbReference type="OMA" id="PDYWISL"/>
<dbReference type="KEGG" id="tca:659639"/>
<keyword evidence="2" id="KW-0472">Membrane</keyword>
<dbReference type="Gene3D" id="3.20.20.80">
    <property type="entry name" value="Glycosidases"/>
    <property type="match status" value="1"/>
</dbReference>
<comment type="similarity">
    <text evidence="1">Belongs to the glycosyl hydrolase 79 family.</text>
</comment>
<dbReference type="EMBL" id="KQ971338">
    <property type="protein sequence ID" value="KYB27768.1"/>
    <property type="molecule type" value="Genomic_DNA"/>
</dbReference>
<dbReference type="Proteomes" id="UP000007266">
    <property type="component" value="Linkage group 4"/>
</dbReference>
<dbReference type="GO" id="GO:0031012">
    <property type="term" value="C:extracellular matrix"/>
    <property type="evidence" value="ECO:0000318"/>
    <property type="project" value="GO_Central"/>
</dbReference>
<dbReference type="STRING" id="7070.A0A139WIE2"/>
<gene>
    <name evidence="3" type="primary">AUGUSTUS-3.0.2_31092</name>
    <name evidence="3" type="ORF">TcasGA2_TC031092</name>
</gene>
<proteinExistence type="inferred from homology"/>
<dbReference type="FunFam" id="3.20.20.80:FF:000024">
    <property type="entry name" value="Heparanase 2"/>
    <property type="match status" value="1"/>
</dbReference>
<reference evidence="3 4" key="1">
    <citation type="journal article" date="2008" name="Nature">
        <title>The genome of the model beetle and pest Tribolium castaneum.</title>
        <authorList>
            <consortium name="Tribolium Genome Sequencing Consortium"/>
            <person name="Richards S."/>
            <person name="Gibbs R.A."/>
            <person name="Weinstock G.M."/>
            <person name="Brown S.J."/>
            <person name="Denell R."/>
            <person name="Beeman R.W."/>
            <person name="Gibbs R."/>
            <person name="Beeman R.W."/>
            <person name="Brown S.J."/>
            <person name="Bucher G."/>
            <person name="Friedrich M."/>
            <person name="Grimmelikhuijzen C.J."/>
            <person name="Klingler M."/>
            <person name="Lorenzen M."/>
            <person name="Richards S."/>
            <person name="Roth S."/>
            <person name="Schroder R."/>
            <person name="Tautz D."/>
            <person name="Zdobnov E.M."/>
            <person name="Muzny D."/>
            <person name="Gibbs R.A."/>
            <person name="Weinstock G.M."/>
            <person name="Attaway T."/>
            <person name="Bell S."/>
            <person name="Buhay C.J."/>
            <person name="Chandrabose M.N."/>
            <person name="Chavez D."/>
            <person name="Clerk-Blankenburg K.P."/>
            <person name="Cree A."/>
            <person name="Dao M."/>
            <person name="Davis C."/>
            <person name="Chacko J."/>
            <person name="Dinh H."/>
            <person name="Dugan-Rocha S."/>
            <person name="Fowler G."/>
            <person name="Garner T.T."/>
            <person name="Garnes J."/>
            <person name="Gnirke A."/>
            <person name="Hawes A."/>
            <person name="Hernandez J."/>
            <person name="Hines S."/>
            <person name="Holder M."/>
            <person name="Hume J."/>
            <person name="Jhangiani S.N."/>
            <person name="Joshi V."/>
            <person name="Khan Z.M."/>
            <person name="Jackson L."/>
            <person name="Kovar C."/>
            <person name="Kowis A."/>
            <person name="Lee S."/>
            <person name="Lewis L.R."/>
            <person name="Margolis J."/>
            <person name="Morgan M."/>
            <person name="Nazareth L.V."/>
            <person name="Nguyen N."/>
            <person name="Okwuonu G."/>
            <person name="Parker D."/>
            <person name="Richards S."/>
            <person name="Ruiz S.J."/>
            <person name="Santibanez J."/>
            <person name="Savard J."/>
            <person name="Scherer S.E."/>
            <person name="Schneider B."/>
            <person name="Sodergren E."/>
            <person name="Tautz D."/>
            <person name="Vattahil S."/>
            <person name="Villasana D."/>
            <person name="White C.S."/>
            <person name="Wright R."/>
            <person name="Park Y."/>
            <person name="Beeman R.W."/>
            <person name="Lord J."/>
            <person name="Oppert B."/>
            <person name="Lorenzen M."/>
            <person name="Brown S."/>
            <person name="Wang L."/>
            <person name="Savard J."/>
            <person name="Tautz D."/>
            <person name="Richards S."/>
            <person name="Weinstock G."/>
            <person name="Gibbs R.A."/>
            <person name="Liu Y."/>
            <person name="Worley K."/>
            <person name="Weinstock G."/>
            <person name="Elsik C.G."/>
            <person name="Reese J.T."/>
            <person name="Elhaik E."/>
            <person name="Landan G."/>
            <person name="Graur D."/>
            <person name="Arensburger P."/>
            <person name="Atkinson P."/>
            <person name="Beeman R.W."/>
            <person name="Beidler J."/>
            <person name="Brown S.J."/>
            <person name="Demuth J.P."/>
            <person name="Drury D.W."/>
            <person name="Du Y.Z."/>
            <person name="Fujiwara H."/>
            <person name="Lorenzen M."/>
            <person name="Maselli V."/>
            <person name="Osanai M."/>
            <person name="Park Y."/>
            <person name="Robertson H.M."/>
            <person name="Tu Z."/>
            <person name="Wang J.J."/>
            <person name="Wang S."/>
            <person name="Richards S."/>
            <person name="Song H."/>
            <person name="Zhang L."/>
            <person name="Sodergren E."/>
            <person name="Werner D."/>
            <person name="Stanke M."/>
            <person name="Morgenstern B."/>
            <person name="Solovyev V."/>
            <person name="Kosarev P."/>
            <person name="Brown G."/>
            <person name="Chen H.C."/>
            <person name="Ermolaeva O."/>
            <person name="Hlavina W."/>
            <person name="Kapustin Y."/>
            <person name="Kiryutin B."/>
            <person name="Kitts P."/>
            <person name="Maglott D."/>
            <person name="Pruitt K."/>
            <person name="Sapojnikov V."/>
            <person name="Souvorov A."/>
            <person name="Mackey A.J."/>
            <person name="Waterhouse R.M."/>
            <person name="Wyder S."/>
            <person name="Zdobnov E.M."/>
            <person name="Zdobnov E.M."/>
            <person name="Wyder S."/>
            <person name="Kriventseva E.V."/>
            <person name="Kadowaki T."/>
            <person name="Bork P."/>
            <person name="Aranda M."/>
            <person name="Bao R."/>
            <person name="Beermann A."/>
            <person name="Berns N."/>
            <person name="Bolognesi R."/>
            <person name="Bonneton F."/>
            <person name="Bopp D."/>
            <person name="Brown S.J."/>
            <person name="Bucher G."/>
            <person name="Butts T."/>
            <person name="Chaumot A."/>
            <person name="Denell R.E."/>
            <person name="Ferrier D.E."/>
            <person name="Friedrich M."/>
            <person name="Gordon C.M."/>
            <person name="Jindra M."/>
            <person name="Klingler M."/>
            <person name="Lan Q."/>
            <person name="Lattorff H.M."/>
            <person name="Laudet V."/>
            <person name="von Levetsow C."/>
            <person name="Liu Z."/>
            <person name="Lutz R."/>
            <person name="Lynch J.A."/>
            <person name="da Fonseca R.N."/>
            <person name="Posnien N."/>
            <person name="Reuter R."/>
            <person name="Roth S."/>
            <person name="Savard J."/>
            <person name="Schinko J.B."/>
            <person name="Schmitt C."/>
            <person name="Schoppmeier M."/>
            <person name="Schroder R."/>
            <person name="Shippy T.D."/>
            <person name="Simonnet F."/>
            <person name="Marques-Souza H."/>
            <person name="Tautz D."/>
            <person name="Tomoyasu Y."/>
            <person name="Trauner J."/>
            <person name="Van der Zee M."/>
            <person name="Vervoort M."/>
            <person name="Wittkopp N."/>
            <person name="Wimmer E.A."/>
            <person name="Yang X."/>
            <person name="Jones A.K."/>
            <person name="Sattelle D.B."/>
            <person name="Ebert P.R."/>
            <person name="Nelson D."/>
            <person name="Scott J.G."/>
            <person name="Beeman R.W."/>
            <person name="Muthukrishnan S."/>
            <person name="Kramer K.J."/>
            <person name="Arakane Y."/>
            <person name="Beeman R.W."/>
            <person name="Zhu Q."/>
            <person name="Hogenkamp D."/>
            <person name="Dixit R."/>
            <person name="Oppert B."/>
            <person name="Jiang H."/>
            <person name="Zou Z."/>
            <person name="Marshall J."/>
            <person name="Elpidina E."/>
            <person name="Vinokurov K."/>
            <person name="Oppert C."/>
            <person name="Zou Z."/>
            <person name="Evans J."/>
            <person name="Lu Z."/>
            <person name="Zhao P."/>
            <person name="Sumathipala N."/>
            <person name="Altincicek B."/>
            <person name="Vilcinskas A."/>
            <person name="Williams M."/>
            <person name="Hultmark D."/>
            <person name="Hetru C."/>
            <person name="Jiang H."/>
            <person name="Grimmelikhuijzen C.J."/>
            <person name="Hauser F."/>
            <person name="Cazzamali G."/>
            <person name="Williamson M."/>
            <person name="Park Y."/>
            <person name="Li B."/>
            <person name="Tanaka Y."/>
            <person name="Predel R."/>
            <person name="Neupert S."/>
            <person name="Schachtner J."/>
            <person name="Verleyen P."/>
            <person name="Raible F."/>
            <person name="Bork P."/>
            <person name="Friedrich M."/>
            <person name="Walden K.K."/>
            <person name="Robertson H.M."/>
            <person name="Angeli S."/>
            <person name="Foret S."/>
            <person name="Bucher G."/>
            <person name="Schuetz S."/>
            <person name="Maleszka R."/>
            <person name="Wimmer E.A."/>
            <person name="Beeman R.W."/>
            <person name="Lorenzen M."/>
            <person name="Tomoyasu Y."/>
            <person name="Miller S.C."/>
            <person name="Grossmann D."/>
            <person name="Bucher G."/>
        </authorList>
    </citation>
    <scope>NUCLEOTIDE SEQUENCE [LARGE SCALE GENOMIC DNA]</scope>
    <source>
        <strain evidence="3 4">Georgia GA2</strain>
    </source>
</reference>
<sequence length="533" mass="60950">MFVMFEDNFFQQYTPRLKSCGNVCTILSVTLCFITVLTLLAIFAVDLTQKVHIVYIGGAAPKHITNEKFLSVALDASVIANGFKHFDLKSEKVIKLMKALSPAYLRIGGTMADRLIFSTTESLHFKHLGPKVDGGECSYEERYCDALNRPNFTMNSHEWLQLNELAQKTNLEIIFDLNSLRRFDDGAWDYTNAETLIRFSSQHNLNVNWELGNEPNAYRHQFDYEVQPAQLAHDFQTLRNILQKYPLYQKSLVVGPDVTRPQNTNNQSRIYLSEFLKHGIDVIDAVTWHQYYFNGATAKVGDFLDVRNFDVLQWQIDTIKDIVHKEGVKKIWLGETSSAYGGGAPHLSNRYIATFLWLDKLGLAAKNGLDVVIRQSIYAGNYALINCYYNPSPDWWVSILYKKLVAPKVVECRLGQSERVRLYCQCTPVKSYFDNKPSVTVFGLNLHNRKAKIRFEGITPAKDLKVNAYVLTTVERIDSRFIFLNNRLLQLNETHDVPNLLPVTIPADPYVEMPPFSLGFWVVPITSNVLPYC</sequence>
<dbReference type="InterPro" id="IPR005199">
    <property type="entry name" value="Glyco_hydro_79"/>
</dbReference>
<dbReference type="GO" id="GO:0016020">
    <property type="term" value="C:membrane"/>
    <property type="evidence" value="ECO:0007669"/>
    <property type="project" value="InterPro"/>
</dbReference>
<evidence type="ECO:0000313" key="4">
    <source>
        <dbReference type="Proteomes" id="UP000007266"/>
    </source>
</evidence>
<dbReference type="PANTHER" id="PTHR46145:SF4">
    <property type="entry name" value="HEPARANASE"/>
    <property type="match status" value="1"/>
</dbReference>
<keyword evidence="2" id="KW-1133">Transmembrane helix</keyword>
<dbReference type="OrthoDB" id="726732at2759"/>